<protein>
    <submittedName>
        <fullName evidence="2">Uncharacterized protein</fullName>
    </submittedName>
</protein>
<reference evidence="2" key="2">
    <citation type="submission" date="2017-10" db="EMBL/GenBank/DDBJ databases">
        <title>Ladona fulva Genome sequencing and assembly.</title>
        <authorList>
            <person name="Murali S."/>
            <person name="Richards S."/>
            <person name="Bandaranaike D."/>
            <person name="Bellair M."/>
            <person name="Blankenburg K."/>
            <person name="Chao H."/>
            <person name="Dinh H."/>
            <person name="Doddapaneni H."/>
            <person name="Dugan-Rocha S."/>
            <person name="Elkadiri S."/>
            <person name="Gnanaolivu R."/>
            <person name="Hernandez B."/>
            <person name="Skinner E."/>
            <person name="Javaid M."/>
            <person name="Lee S."/>
            <person name="Li M."/>
            <person name="Ming W."/>
            <person name="Munidasa M."/>
            <person name="Muniz J."/>
            <person name="Nguyen L."/>
            <person name="Hughes D."/>
            <person name="Osuji N."/>
            <person name="Pu L.-L."/>
            <person name="Puazo M."/>
            <person name="Qu C."/>
            <person name="Quiroz J."/>
            <person name="Raj R."/>
            <person name="Weissenberger G."/>
            <person name="Xin Y."/>
            <person name="Zou X."/>
            <person name="Han Y."/>
            <person name="Worley K."/>
            <person name="Muzny D."/>
            <person name="Gibbs R."/>
        </authorList>
    </citation>
    <scope>NUCLEOTIDE SEQUENCE</scope>
    <source>
        <strain evidence="2">Sampled in the wild</strain>
    </source>
</reference>
<evidence type="ECO:0000313" key="2">
    <source>
        <dbReference type="EMBL" id="KAG8231447.1"/>
    </source>
</evidence>
<dbReference type="InterPro" id="IPR036867">
    <property type="entry name" value="R3H_dom_sf"/>
</dbReference>
<dbReference type="GO" id="GO:0005634">
    <property type="term" value="C:nucleus"/>
    <property type="evidence" value="ECO:0007669"/>
    <property type="project" value="TreeGrafter"/>
</dbReference>
<dbReference type="SUPFAM" id="SSF53098">
    <property type="entry name" value="Ribonuclease H-like"/>
    <property type="match status" value="1"/>
</dbReference>
<organism evidence="2 3">
    <name type="scientific">Ladona fulva</name>
    <name type="common">Scarce chaser dragonfly</name>
    <name type="synonym">Libellula fulva</name>
    <dbReference type="NCBI Taxonomy" id="123851"/>
    <lineage>
        <taxon>Eukaryota</taxon>
        <taxon>Metazoa</taxon>
        <taxon>Ecdysozoa</taxon>
        <taxon>Arthropoda</taxon>
        <taxon>Hexapoda</taxon>
        <taxon>Insecta</taxon>
        <taxon>Pterygota</taxon>
        <taxon>Palaeoptera</taxon>
        <taxon>Odonata</taxon>
        <taxon>Epiprocta</taxon>
        <taxon>Anisoptera</taxon>
        <taxon>Libelluloidea</taxon>
        <taxon>Libellulidae</taxon>
        <taxon>Ladona</taxon>
    </lineage>
</organism>
<dbReference type="OrthoDB" id="1432093at2759"/>
<dbReference type="InterPro" id="IPR006941">
    <property type="entry name" value="RNase_CAF1"/>
</dbReference>
<dbReference type="GO" id="GO:1990432">
    <property type="term" value="P:siRNA 3'-end processing"/>
    <property type="evidence" value="ECO:0007669"/>
    <property type="project" value="TreeGrafter"/>
</dbReference>
<dbReference type="EMBL" id="KZ308556">
    <property type="protein sequence ID" value="KAG8231447.1"/>
    <property type="molecule type" value="Genomic_DNA"/>
</dbReference>
<dbReference type="InterPro" id="IPR036397">
    <property type="entry name" value="RNaseH_sf"/>
</dbReference>
<dbReference type="GO" id="GO:0000175">
    <property type="term" value="F:3'-5'-RNA exonuclease activity"/>
    <property type="evidence" value="ECO:0007669"/>
    <property type="project" value="TreeGrafter"/>
</dbReference>
<evidence type="ECO:0000256" key="1">
    <source>
        <dbReference type="ARBA" id="ARBA00008372"/>
    </source>
</evidence>
<dbReference type="SUPFAM" id="SSF82708">
    <property type="entry name" value="R3H domain"/>
    <property type="match status" value="1"/>
</dbReference>
<evidence type="ECO:0000313" key="3">
    <source>
        <dbReference type="Proteomes" id="UP000792457"/>
    </source>
</evidence>
<comment type="similarity">
    <text evidence="1">Belongs to the CAF1 family.</text>
</comment>
<reference evidence="2" key="1">
    <citation type="submission" date="2013-04" db="EMBL/GenBank/DDBJ databases">
        <authorList>
            <person name="Qu J."/>
            <person name="Murali S.C."/>
            <person name="Bandaranaike D."/>
            <person name="Bellair M."/>
            <person name="Blankenburg K."/>
            <person name="Chao H."/>
            <person name="Dinh H."/>
            <person name="Doddapaneni H."/>
            <person name="Downs B."/>
            <person name="Dugan-Rocha S."/>
            <person name="Elkadiri S."/>
            <person name="Gnanaolivu R.D."/>
            <person name="Hernandez B."/>
            <person name="Javaid M."/>
            <person name="Jayaseelan J.C."/>
            <person name="Lee S."/>
            <person name="Li M."/>
            <person name="Ming W."/>
            <person name="Munidasa M."/>
            <person name="Muniz J."/>
            <person name="Nguyen L."/>
            <person name="Ongeri F."/>
            <person name="Osuji N."/>
            <person name="Pu L.-L."/>
            <person name="Puazo M."/>
            <person name="Qu C."/>
            <person name="Quiroz J."/>
            <person name="Raj R."/>
            <person name="Weissenberger G."/>
            <person name="Xin Y."/>
            <person name="Zou X."/>
            <person name="Han Y."/>
            <person name="Richards S."/>
            <person name="Worley K."/>
            <person name="Muzny D."/>
            <person name="Gibbs R."/>
        </authorList>
    </citation>
    <scope>NUCLEOTIDE SEQUENCE</scope>
    <source>
        <strain evidence="2">Sampled in the wild</strain>
    </source>
</reference>
<proteinExistence type="inferred from homology"/>
<dbReference type="GO" id="GO:0003723">
    <property type="term" value="F:RNA binding"/>
    <property type="evidence" value="ECO:0007669"/>
    <property type="project" value="TreeGrafter"/>
</dbReference>
<accession>A0A8K0KBP3</accession>
<dbReference type="GO" id="GO:1990431">
    <property type="term" value="P:priRNA 3'-end processing"/>
    <property type="evidence" value="ECO:0007669"/>
    <property type="project" value="TreeGrafter"/>
</dbReference>
<dbReference type="Proteomes" id="UP000792457">
    <property type="component" value="Unassembled WGS sequence"/>
</dbReference>
<dbReference type="Pfam" id="PF04857">
    <property type="entry name" value="CAF1"/>
    <property type="match status" value="1"/>
</dbReference>
<name>A0A8K0KBP3_LADFU</name>
<dbReference type="PANTHER" id="PTHR15092">
    <property type="entry name" value="POLY A -SPECIFIC RIBONUCLEASE/TARGET OF EGR1, MEMBER 1"/>
    <property type="match status" value="1"/>
</dbReference>
<dbReference type="AlphaFoldDB" id="A0A8K0KBP3"/>
<gene>
    <name evidence="2" type="ORF">J437_LFUL000164</name>
</gene>
<dbReference type="PANTHER" id="PTHR15092:SF44">
    <property type="entry name" value="POLY(A)-SPECIFIC RIBONUCLEASE PARN"/>
    <property type="match status" value="1"/>
</dbReference>
<dbReference type="InterPro" id="IPR012337">
    <property type="entry name" value="RNaseH-like_sf"/>
</dbReference>
<comment type="caution">
    <text evidence="2">The sequence shown here is derived from an EMBL/GenBank/DDBJ whole genome shotgun (WGS) entry which is preliminary data.</text>
</comment>
<keyword evidence="3" id="KW-1185">Reference proteome</keyword>
<dbReference type="Gene3D" id="3.30.1370.50">
    <property type="entry name" value="R3H-like domain"/>
    <property type="match status" value="1"/>
</dbReference>
<dbReference type="InterPro" id="IPR051181">
    <property type="entry name" value="CAF1_poly(A)_ribonucleases"/>
</dbReference>
<sequence length="287" mass="33037">MNCYFKELLPEILEAIRTSVFIAIDGEFTGLLDNSSINAFDHPSVYYSKIRKEGMNFLLIQFGLCTFHYDSLLDKYSHRAFNFYVFPYSNGRRAFDTTFLCQGSSMEFLAENKFDFNKLFGEGIPFVSFEGEQKLRENFEQQKKARELRRSEQSPKSNEGCIPVPERYASYIQGICEKIKNFIKSPEKKLEIGEQSSGFVRKLIFDAVEKNFKDVGIYAESGIKEGGGRNDRVVILTKEEGSKEEILEQRDKEWCKTMLEELDAAIGFSSVIRAITESVRKKGFLSF</sequence>
<dbReference type="GO" id="GO:0000289">
    <property type="term" value="P:nuclear-transcribed mRNA poly(A) tail shortening"/>
    <property type="evidence" value="ECO:0007669"/>
    <property type="project" value="TreeGrafter"/>
</dbReference>
<dbReference type="Gene3D" id="3.30.420.10">
    <property type="entry name" value="Ribonuclease H-like superfamily/Ribonuclease H"/>
    <property type="match status" value="1"/>
</dbReference>